<reference evidence="4 5" key="1">
    <citation type="journal article" date="2013" name="Genome Announc.">
        <title>Genome Sequence of the Pyrene- and Fluoranthene-Degrading Bacterium Cycloclasticus sp. Strain PY97M.</title>
        <authorList>
            <person name="Cui Z."/>
            <person name="Xu G."/>
            <person name="Li Q."/>
            <person name="Gao W."/>
            <person name="Zheng L."/>
        </authorList>
    </citation>
    <scope>NUCLEOTIDE SEQUENCE [LARGE SCALE GENOMIC DNA]</scope>
    <source>
        <strain evidence="4 5">PY97M</strain>
    </source>
</reference>
<protein>
    <submittedName>
        <fullName evidence="4">Methyltransferase domain-containing protein</fullName>
    </submittedName>
</protein>
<dbReference type="InterPro" id="IPR029063">
    <property type="entry name" value="SAM-dependent_MTases_sf"/>
</dbReference>
<evidence type="ECO:0000313" key="5">
    <source>
        <dbReference type="Proteomes" id="UP000015462"/>
    </source>
</evidence>
<organism evidence="4 5">
    <name type="scientific">Cycloclasticus pugetii</name>
    <dbReference type="NCBI Taxonomy" id="34068"/>
    <lineage>
        <taxon>Bacteria</taxon>
        <taxon>Pseudomonadati</taxon>
        <taxon>Pseudomonadota</taxon>
        <taxon>Gammaproteobacteria</taxon>
        <taxon>Thiotrichales</taxon>
        <taxon>Piscirickettsiaceae</taxon>
        <taxon>Cycloclasticus</taxon>
    </lineage>
</organism>
<dbReference type="GO" id="GO:0008168">
    <property type="term" value="F:methyltransferase activity"/>
    <property type="evidence" value="ECO:0007669"/>
    <property type="project" value="UniProtKB-KW"/>
</dbReference>
<dbReference type="PANTHER" id="PTHR43464">
    <property type="entry name" value="METHYLTRANSFERASE"/>
    <property type="match status" value="1"/>
</dbReference>
<dbReference type="Gene3D" id="3.40.50.150">
    <property type="entry name" value="Vaccinia Virus protein VP39"/>
    <property type="match status" value="1"/>
</dbReference>
<accession>A0AB33Z379</accession>
<evidence type="ECO:0000313" key="4">
    <source>
        <dbReference type="EMBL" id="EPD13844.1"/>
    </source>
</evidence>
<sequence>MDDNFSDKHIINSWLQNAKPWVVAIRDNEIASRTLLTNKAITDTILQKKPQTVLDIGCGEGWLARKLSDSGITTFGIDVVPDLVDEANRLGGGIFKLIPYEQLSQRVIKQKFDVAVCNFSLLGNESVNHVFNCIPHVLNEQGYFIIQTIHPINGCGHVKYQDGWRKGTWAGFNQQFTNPPPWYFRTLETWKALFNLNKLELIEILEPVNSHIKEAVSIIFISQLAANK</sequence>
<evidence type="ECO:0000256" key="2">
    <source>
        <dbReference type="ARBA" id="ARBA00022679"/>
    </source>
</evidence>
<dbReference type="RefSeq" id="WP_016389409.1">
    <property type="nucleotide sequence ID" value="NZ_KE646805.1"/>
</dbReference>
<dbReference type="CDD" id="cd02440">
    <property type="entry name" value="AdoMet_MTases"/>
    <property type="match status" value="1"/>
</dbReference>
<dbReference type="AlphaFoldDB" id="A0AB33Z379"/>
<dbReference type="Pfam" id="PF13489">
    <property type="entry name" value="Methyltransf_23"/>
    <property type="match status" value="1"/>
</dbReference>
<evidence type="ECO:0000256" key="3">
    <source>
        <dbReference type="ARBA" id="ARBA00022691"/>
    </source>
</evidence>
<name>A0AB33Z379_9GAMM</name>
<evidence type="ECO:0000256" key="1">
    <source>
        <dbReference type="ARBA" id="ARBA00022603"/>
    </source>
</evidence>
<keyword evidence="3" id="KW-0949">S-adenosyl-L-methionine</keyword>
<dbReference type="GO" id="GO:0032259">
    <property type="term" value="P:methylation"/>
    <property type="evidence" value="ECO:0007669"/>
    <property type="project" value="UniProtKB-KW"/>
</dbReference>
<dbReference type="SUPFAM" id="SSF53335">
    <property type="entry name" value="S-adenosyl-L-methionine-dependent methyltransferases"/>
    <property type="match status" value="1"/>
</dbReference>
<keyword evidence="1 4" id="KW-0489">Methyltransferase</keyword>
<proteinExistence type="predicted"/>
<gene>
    <name evidence="4" type="ORF">L196_00050</name>
</gene>
<keyword evidence="5" id="KW-1185">Reference proteome</keyword>
<dbReference type="Proteomes" id="UP000015462">
    <property type="component" value="Unassembled WGS sequence"/>
</dbReference>
<comment type="caution">
    <text evidence="4">The sequence shown here is derived from an EMBL/GenBank/DDBJ whole genome shotgun (WGS) entry which is preliminary data.</text>
</comment>
<keyword evidence="2" id="KW-0808">Transferase</keyword>
<dbReference type="EMBL" id="ASHL01000001">
    <property type="protein sequence ID" value="EPD13844.1"/>
    <property type="molecule type" value="Genomic_DNA"/>
</dbReference>
<dbReference type="PANTHER" id="PTHR43464:SF19">
    <property type="entry name" value="UBIQUINONE BIOSYNTHESIS O-METHYLTRANSFERASE, MITOCHONDRIAL"/>
    <property type="match status" value="1"/>
</dbReference>